<evidence type="ECO:0000256" key="2">
    <source>
        <dbReference type="SAM" id="SignalP"/>
    </source>
</evidence>
<dbReference type="PANTHER" id="PTHR35559">
    <property type="entry name" value="CHITIN-BINDING TYPE-4 DOMAIN-CONTAINING PROTEIN"/>
    <property type="match status" value="1"/>
</dbReference>
<evidence type="ECO:0008006" key="5">
    <source>
        <dbReference type="Google" id="ProtNLM"/>
    </source>
</evidence>
<keyword evidence="4" id="KW-1185">Reference proteome</keyword>
<protein>
    <recommendedName>
        <fullName evidence="5">Chitin-binding type-4 domain-containing protein</fullName>
    </recommendedName>
</protein>
<reference evidence="3 4" key="1">
    <citation type="journal article" date="2020" name="Fungal Divers.">
        <title>Resolving the Mortierellaceae phylogeny through synthesis of multi-gene phylogenetics and phylogenomics.</title>
        <authorList>
            <person name="Vandepol N."/>
            <person name="Liber J."/>
            <person name="Desiro A."/>
            <person name="Na H."/>
            <person name="Kennedy M."/>
            <person name="Barry K."/>
            <person name="Grigoriev I.V."/>
            <person name="Miller A.N."/>
            <person name="O'Donnell K."/>
            <person name="Stajich J.E."/>
            <person name="Bonito G."/>
        </authorList>
    </citation>
    <scope>NUCLEOTIDE SEQUENCE [LARGE SCALE GENOMIC DNA]</scope>
    <source>
        <strain evidence="3 4">AD045</strain>
    </source>
</reference>
<accession>A0ABQ7JSQ5</accession>
<comment type="caution">
    <text evidence="3">The sequence shown here is derived from an EMBL/GenBank/DDBJ whole genome shotgun (WGS) entry which is preliminary data.</text>
</comment>
<evidence type="ECO:0000313" key="4">
    <source>
        <dbReference type="Proteomes" id="UP001194696"/>
    </source>
</evidence>
<dbReference type="Proteomes" id="UP001194696">
    <property type="component" value="Unassembled WGS sequence"/>
</dbReference>
<evidence type="ECO:0000256" key="1">
    <source>
        <dbReference type="SAM" id="MobiDB-lite"/>
    </source>
</evidence>
<feature type="region of interest" description="Disordered" evidence="1">
    <location>
        <begin position="255"/>
        <end position="276"/>
    </location>
</feature>
<feature type="chain" id="PRO_5046890145" description="Chitin-binding type-4 domain-containing protein" evidence="2">
    <location>
        <begin position="29"/>
        <end position="333"/>
    </location>
</feature>
<feature type="region of interest" description="Disordered" evidence="1">
    <location>
        <begin position="72"/>
        <end position="132"/>
    </location>
</feature>
<proteinExistence type="predicted"/>
<name>A0ABQ7JSQ5_9FUNG</name>
<evidence type="ECO:0000313" key="3">
    <source>
        <dbReference type="EMBL" id="KAG0284203.1"/>
    </source>
</evidence>
<gene>
    <name evidence="3" type="ORF">BGZ96_011440</name>
</gene>
<organism evidence="3 4">
    <name type="scientific">Linnemannia gamsii</name>
    <dbReference type="NCBI Taxonomy" id="64522"/>
    <lineage>
        <taxon>Eukaryota</taxon>
        <taxon>Fungi</taxon>
        <taxon>Fungi incertae sedis</taxon>
        <taxon>Mucoromycota</taxon>
        <taxon>Mortierellomycotina</taxon>
        <taxon>Mortierellomycetes</taxon>
        <taxon>Mortierellales</taxon>
        <taxon>Mortierellaceae</taxon>
        <taxon>Linnemannia</taxon>
    </lineage>
</organism>
<keyword evidence="2" id="KW-0732">Signal</keyword>
<feature type="compositionally biased region" description="Low complexity" evidence="1">
    <location>
        <begin position="263"/>
        <end position="276"/>
    </location>
</feature>
<dbReference type="Gene3D" id="2.70.50.70">
    <property type="match status" value="1"/>
</dbReference>
<dbReference type="EMBL" id="JAAAIM010000801">
    <property type="protein sequence ID" value="KAG0284203.1"/>
    <property type="molecule type" value="Genomic_DNA"/>
</dbReference>
<sequence length="333" mass="36408">MIFTAFSKVSFAIFVTSLMLFLTQKAKAHSYADCIDWRFKNSKNPSWSDKNGVCFGYARRFPLKAKPFAKLDSDDPNRHYQQSHKNPDPSHSLACSNGKEGAEPGADETMGNPISVAYNNKDKRGRKTGVQTISKPGGELCIRWPAKNHAVPDEKIEPVTIALSEVNPKRDPTQLQFLNNIVAKLNYKNCTDKHENSDIWPCGGCFKLPTNLKPGNVVMQWRWRLNSNEWYTSCADINIMRSPVASPNTTSAVSVAKPSADIPPTTTQTPSMTPTTSVSSVTISAIDNPPITTTTPISQATISTVITPTINTTLNVPTSTSAVSSTTLVTDTL</sequence>
<feature type="signal peptide" evidence="2">
    <location>
        <begin position="1"/>
        <end position="28"/>
    </location>
</feature>
<dbReference type="PANTHER" id="PTHR35559:SF1">
    <property type="entry name" value="CHITIN-BINDING TYPE-4 DOMAIN-CONTAINING PROTEIN"/>
    <property type="match status" value="1"/>
</dbReference>